<dbReference type="Proteomes" id="UP001153620">
    <property type="component" value="Chromosome 4"/>
</dbReference>
<dbReference type="AlphaFoldDB" id="A0A9N9WYB1"/>
<keyword evidence="1" id="KW-0732">Signal</keyword>
<dbReference type="EMBL" id="OU895880">
    <property type="protein sequence ID" value="CAG9810466.1"/>
    <property type="molecule type" value="Genomic_DNA"/>
</dbReference>
<dbReference type="OrthoDB" id="676979at2759"/>
<evidence type="ECO:0000313" key="3">
    <source>
        <dbReference type="Proteomes" id="UP001153620"/>
    </source>
</evidence>
<dbReference type="InterPro" id="IPR001611">
    <property type="entry name" value="Leu-rich_rpt"/>
</dbReference>
<dbReference type="Pfam" id="PF13855">
    <property type="entry name" value="LRR_8"/>
    <property type="match status" value="1"/>
</dbReference>
<feature type="chain" id="PRO_5040298976" description="Receptor L-domain domain-containing protein" evidence="1">
    <location>
        <begin position="21"/>
        <end position="268"/>
    </location>
</feature>
<gene>
    <name evidence="2" type="ORF">CHIRRI_LOCUS13279</name>
</gene>
<sequence>MRYFHLFITCLLIINSSNLSTTTDIKCHYSASSYFILGSVYACQVDHSSHIKTRESAKITSVNGQHLSAKTDIDVVGIEATGMEIHYFPQNLQNLYPNLKLIHFVACPIEDIFQADLKFYPKLVFLYIARCNVEVLEAGLFDFNTELEVLGITGSRIQHIDPNVFDNLNKLSSFWFENVPCIETSNIYGSIPKVKAAIKEIKTKCEDIEFWAFGVKIDSLKKQSEVLSFEDFKRKVEKFEIEFKSSNFSQFQPLKRKFEDLKHIKVIQ</sequence>
<feature type="signal peptide" evidence="1">
    <location>
        <begin position="1"/>
        <end position="20"/>
    </location>
</feature>
<dbReference type="SUPFAM" id="SSF52058">
    <property type="entry name" value="L domain-like"/>
    <property type="match status" value="1"/>
</dbReference>
<dbReference type="Gene3D" id="3.80.10.10">
    <property type="entry name" value="Ribonuclease Inhibitor"/>
    <property type="match status" value="1"/>
</dbReference>
<protein>
    <recommendedName>
        <fullName evidence="4">Receptor L-domain domain-containing protein</fullName>
    </recommendedName>
</protein>
<evidence type="ECO:0000313" key="2">
    <source>
        <dbReference type="EMBL" id="CAG9810466.1"/>
    </source>
</evidence>
<name>A0A9N9WYB1_9DIPT</name>
<dbReference type="InterPro" id="IPR032675">
    <property type="entry name" value="LRR_dom_sf"/>
</dbReference>
<reference evidence="2" key="1">
    <citation type="submission" date="2022-01" db="EMBL/GenBank/DDBJ databases">
        <authorList>
            <person name="King R."/>
        </authorList>
    </citation>
    <scope>NUCLEOTIDE SEQUENCE</scope>
</reference>
<organism evidence="2 3">
    <name type="scientific">Chironomus riparius</name>
    <dbReference type="NCBI Taxonomy" id="315576"/>
    <lineage>
        <taxon>Eukaryota</taxon>
        <taxon>Metazoa</taxon>
        <taxon>Ecdysozoa</taxon>
        <taxon>Arthropoda</taxon>
        <taxon>Hexapoda</taxon>
        <taxon>Insecta</taxon>
        <taxon>Pterygota</taxon>
        <taxon>Neoptera</taxon>
        <taxon>Endopterygota</taxon>
        <taxon>Diptera</taxon>
        <taxon>Nematocera</taxon>
        <taxon>Chironomoidea</taxon>
        <taxon>Chironomidae</taxon>
        <taxon>Chironominae</taxon>
        <taxon>Chironomus</taxon>
    </lineage>
</organism>
<reference evidence="2" key="2">
    <citation type="submission" date="2022-10" db="EMBL/GenBank/DDBJ databases">
        <authorList>
            <consortium name="ENA_rothamsted_submissions"/>
            <consortium name="culmorum"/>
            <person name="King R."/>
        </authorList>
    </citation>
    <scope>NUCLEOTIDE SEQUENCE</scope>
</reference>
<accession>A0A9N9WYB1</accession>
<evidence type="ECO:0008006" key="4">
    <source>
        <dbReference type="Google" id="ProtNLM"/>
    </source>
</evidence>
<proteinExistence type="predicted"/>
<evidence type="ECO:0000256" key="1">
    <source>
        <dbReference type="SAM" id="SignalP"/>
    </source>
</evidence>
<keyword evidence="3" id="KW-1185">Reference proteome</keyword>